<organism evidence="1">
    <name type="scientific">marine sediment metagenome</name>
    <dbReference type="NCBI Taxonomy" id="412755"/>
    <lineage>
        <taxon>unclassified sequences</taxon>
        <taxon>metagenomes</taxon>
        <taxon>ecological metagenomes</taxon>
    </lineage>
</organism>
<reference evidence="1" key="1">
    <citation type="journal article" date="2014" name="Front. Microbiol.">
        <title>High frequency of phylogenetically diverse reductive dehalogenase-homologous genes in deep subseafloor sedimentary metagenomes.</title>
        <authorList>
            <person name="Kawai M."/>
            <person name="Futagami T."/>
            <person name="Toyoda A."/>
            <person name="Takaki Y."/>
            <person name="Nishi S."/>
            <person name="Hori S."/>
            <person name="Arai W."/>
            <person name="Tsubouchi T."/>
            <person name="Morono Y."/>
            <person name="Uchiyama I."/>
            <person name="Ito T."/>
            <person name="Fujiyama A."/>
            <person name="Inagaki F."/>
            <person name="Takami H."/>
        </authorList>
    </citation>
    <scope>NUCLEOTIDE SEQUENCE</scope>
    <source>
        <strain evidence="1">Expedition CK06-06</strain>
    </source>
</reference>
<evidence type="ECO:0000313" key="1">
    <source>
        <dbReference type="EMBL" id="GAG64207.1"/>
    </source>
</evidence>
<sequence>SKLKISEGPSGSSGFIFDDIDLDFPRELRSIRLNEKIDKNKIIVKKI</sequence>
<proteinExistence type="predicted"/>
<feature type="non-terminal residue" evidence="1">
    <location>
        <position position="1"/>
    </location>
</feature>
<dbReference type="EMBL" id="BART01006472">
    <property type="protein sequence ID" value="GAG64207.1"/>
    <property type="molecule type" value="Genomic_DNA"/>
</dbReference>
<comment type="caution">
    <text evidence="1">The sequence shown here is derived from an EMBL/GenBank/DDBJ whole genome shotgun (WGS) entry which is preliminary data.</text>
</comment>
<protein>
    <submittedName>
        <fullName evidence="1">Uncharacterized protein</fullName>
    </submittedName>
</protein>
<accession>X1A203</accession>
<gene>
    <name evidence="1" type="ORF">S01H4_14770</name>
</gene>
<name>X1A203_9ZZZZ</name>
<dbReference type="AlphaFoldDB" id="X1A203"/>